<evidence type="ECO:0000313" key="4">
    <source>
        <dbReference type="EMBL" id="MFC4873818.1"/>
    </source>
</evidence>
<proteinExistence type="predicted"/>
<dbReference type="InterPro" id="IPR005255">
    <property type="entry name" value="PdxA_fam"/>
</dbReference>
<dbReference type="Proteomes" id="UP001595818">
    <property type="component" value="Unassembled WGS sequence"/>
</dbReference>
<keyword evidence="2 4" id="KW-0560">Oxidoreductase</keyword>
<name>A0ABV9T5U0_9BACT</name>
<dbReference type="NCBIfam" id="TIGR00557">
    <property type="entry name" value="pdxA"/>
    <property type="match status" value="1"/>
</dbReference>
<dbReference type="SUPFAM" id="SSF53659">
    <property type="entry name" value="Isocitrate/Isopropylmalate dehydrogenase-like"/>
    <property type="match status" value="1"/>
</dbReference>
<evidence type="ECO:0000256" key="2">
    <source>
        <dbReference type="ARBA" id="ARBA00023002"/>
    </source>
</evidence>
<organism evidence="4 5">
    <name type="scientific">Negadavirga shengliensis</name>
    <dbReference type="NCBI Taxonomy" id="1389218"/>
    <lineage>
        <taxon>Bacteria</taxon>
        <taxon>Pseudomonadati</taxon>
        <taxon>Bacteroidota</taxon>
        <taxon>Cytophagia</taxon>
        <taxon>Cytophagales</taxon>
        <taxon>Cyclobacteriaceae</taxon>
        <taxon>Negadavirga</taxon>
    </lineage>
</organism>
<dbReference type="PANTHER" id="PTHR30004">
    <property type="entry name" value="4-HYDROXYTHREONINE-4-PHOSPHATE DEHYDROGENASE"/>
    <property type="match status" value="1"/>
</dbReference>
<evidence type="ECO:0000256" key="1">
    <source>
        <dbReference type="ARBA" id="ARBA00022723"/>
    </source>
</evidence>
<dbReference type="EMBL" id="JBHSJJ010000013">
    <property type="protein sequence ID" value="MFC4873818.1"/>
    <property type="molecule type" value="Genomic_DNA"/>
</dbReference>
<keyword evidence="5" id="KW-1185">Reference proteome</keyword>
<dbReference type="Pfam" id="PF04166">
    <property type="entry name" value="PdxA"/>
    <property type="match status" value="1"/>
</dbReference>
<protein>
    <submittedName>
        <fullName evidence="4">4-hydroxythreonine-4-phosphate dehydrogenase PdxA</fullName>
        <ecNumber evidence="4">1.1.1.262</ecNumber>
    </submittedName>
</protein>
<evidence type="ECO:0000313" key="5">
    <source>
        <dbReference type="Proteomes" id="UP001595818"/>
    </source>
</evidence>
<dbReference type="EC" id="1.1.1.262" evidence="4"/>
<dbReference type="Gene3D" id="3.40.718.10">
    <property type="entry name" value="Isopropylmalate Dehydrogenase"/>
    <property type="match status" value="1"/>
</dbReference>
<dbReference type="GO" id="GO:0050570">
    <property type="term" value="F:4-hydroxythreonine-4-phosphate dehydrogenase activity"/>
    <property type="evidence" value="ECO:0007669"/>
    <property type="project" value="UniProtKB-EC"/>
</dbReference>
<accession>A0ABV9T5U0</accession>
<comment type="caution">
    <text evidence="4">The sequence shown here is derived from an EMBL/GenBank/DDBJ whole genome shotgun (WGS) entry which is preliminary data.</text>
</comment>
<dbReference type="PANTHER" id="PTHR30004:SF6">
    <property type="entry name" value="D-THREONATE 4-PHOSPHATE DEHYDROGENASE"/>
    <property type="match status" value="1"/>
</dbReference>
<reference evidence="5" key="1">
    <citation type="journal article" date="2019" name="Int. J. Syst. Evol. Microbiol.">
        <title>The Global Catalogue of Microorganisms (GCM) 10K type strain sequencing project: providing services to taxonomists for standard genome sequencing and annotation.</title>
        <authorList>
            <consortium name="The Broad Institute Genomics Platform"/>
            <consortium name="The Broad Institute Genome Sequencing Center for Infectious Disease"/>
            <person name="Wu L."/>
            <person name="Ma J."/>
        </authorList>
    </citation>
    <scope>NUCLEOTIDE SEQUENCE [LARGE SCALE GENOMIC DNA]</scope>
    <source>
        <strain evidence="5">CGMCC 4.7466</strain>
    </source>
</reference>
<keyword evidence="3" id="KW-0520">NAD</keyword>
<dbReference type="RefSeq" id="WP_377067056.1">
    <property type="nucleotide sequence ID" value="NZ_JBHSJJ010000013.1"/>
</dbReference>
<gene>
    <name evidence="4" type="primary">pdxA</name>
    <name evidence="4" type="ORF">ACFPFU_19095</name>
</gene>
<evidence type="ECO:0000256" key="3">
    <source>
        <dbReference type="ARBA" id="ARBA00023027"/>
    </source>
</evidence>
<sequence length="347" mass="37269">MLPIIAVTMGDPAGIGPEIIVKSFSNAALYDRCRPLVVGDAKTMAYTAKCLGSSLKVHPISEVSQAGFESGTMDVLDLDNVELENLEMGKVSAMAGKAAFEAVEKAIKLAMDEQVDATVTAPINKESINLAGHQYAGHTEIYADFTGTKKFAMLLAEQNFRVIHVTTHVPLRQACELVKKDRVKEVIGLLHDACLQFGIEKPRIGVAGLNPHAGDGGLFGREDEEEIAPAVAEATAAGYRVEGPIPPDTMFAKAAQGYFDGCVAMYHDQGHIPFKMIGFKWDNERQTMESVKGVNITLGLPIIRTSVDHGTAFEIAGKGIASADALDLAIDYAIPMAINRKDKVNVK</sequence>
<keyword evidence="1" id="KW-0479">Metal-binding</keyword>